<dbReference type="Proteomes" id="UP000502996">
    <property type="component" value="Chromosome"/>
</dbReference>
<protein>
    <submittedName>
        <fullName evidence="2">CoA transferase</fullName>
    </submittedName>
</protein>
<proteinExistence type="predicted"/>
<dbReference type="GO" id="GO:0008410">
    <property type="term" value="F:CoA-transferase activity"/>
    <property type="evidence" value="ECO:0007669"/>
    <property type="project" value="TreeGrafter"/>
</dbReference>
<dbReference type="EMBL" id="CP049257">
    <property type="protein sequence ID" value="QIG44614.1"/>
    <property type="molecule type" value="Genomic_DNA"/>
</dbReference>
<dbReference type="PANTHER" id="PTHR48207:SF3">
    <property type="entry name" value="SUCCINATE--HYDROXYMETHYLGLUTARATE COA-TRANSFERASE"/>
    <property type="match status" value="1"/>
</dbReference>
<reference evidence="2 3" key="1">
    <citation type="submission" date="2020-02" db="EMBL/GenBank/DDBJ databases">
        <title>Full genome sequence of Nocardioides sp. R-3366.</title>
        <authorList>
            <person name="Im W.-T."/>
        </authorList>
    </citation>
    <scope>NUCLEOTIDE SEQUENCE [LARGE SCALE GENOMIC DNA]</scope>
    <source>
        <strain evidence="2 3">R-3366</strain>
    </source>
</reference>
<keyword evidence="1 2" id="KW-0808">Transferase</keyword>
<dbReference type="InterPro" id="IPR023606">
    <property type="entry name" value="CoA-Trfase_III_dom_1_sf"/>
</dbReference>
<evidence type="ECO:0000313" key="2">
    <source>
        <dbReference type="EMBL" id="QIG44614.1"/>
    </source>
</evidence>
<dbReference type="InterPro" id="IPR050483">
    <property type="entry name" value="CoA-transferase_III_domain"/>
</dbReference>
<evidence type="ECO:0000256" key="1">
    <source>
        <dbReference type="ARBA" id="ARBA00022679"/>
    </source>
</evidence>
<sequence>MAQSQGPLAGVKVLELGSMYAAPTCGRMLRDFGADVVKVEDPATGDYARQWTPMKNGQSFGFGRLNSGKRSLALDLRTEQAHDLIRRLATEVDVVIENFRPGRVDAWGIGYQALSEINPRIVVTSVSGFGQFGPNKAKPGFGTVAETGSGFAYINGWPETPPTSPPFGFADSISGIAAAMGTAMALYRRERDGRGDQVDVALYEPLMFIVGDMIMNYTGTGFVQGRVGNGTGSASPRGVYQAADGKWLSIAASNQRIAKRLFAAMGQPELIEDPRYATNAVRMQHNDELQEKVTAWVAERPRDEILKILDEHEVVCSQVNDASDIVQDEHYLERTLVELQGSEALGRVLMPGPVVHLHDYHGPTYDGIPSIGEHTDEVLEQWLGLGQAERDELVAAGVAGRG</sequence>
<dbReference type="PANTHER" id="PTHR48207">
    <property type="entry name" value="SUCCINATE--HYDROXYMETHYLGLUTARATE COA-TRANSFERASE"/>
    <property type="match status" value="1"/>
</dbReference>
<dbReference type="AlphaFoldDB" id="A0A6G6WH98"/>
<dbReference type="Pfam" id="PF02515">
    <property type="entry name" value="CoA_transf_3"/>
    <property type="match status" value="1"/>
</dbReference>
<dbReference type="InterPro" id="IPR003673">
    <property type="entry name" value="CoA-Trfase_fam_III"/>
</dbReference>
<dbReference type="Gene3D" id="3.30.1540.10">
    <property type="entry name" value="formyl-coa transferase, domain 3"/>
    <property type="match status" value="1"/>
</dbReference>
<keyword evidence="3" id="KW-1185">Reference proteome</keyword>
<dbReference type="RefSeq" id="WP_165236336.1">
    <property type="nucleotide sequence ID" value="NZ_CP049257.1"/>
</dbReference>
<dbReference type="InterPro" id="IPR044855">
    <property type="entry name" value="CoA-Trfase_III_dom3_sf"/>
</dbReference>
<dbReference type="KEGG" id="nano:G5V58_19130"/>
<name>A0A6G6WH98_9ACTN</name>
<dbReference type="SUPFAM" id="SSF89796">
    <property type="entry name" value="CoA-transferase family III (CaiB/BaiF)"/>
    <property type="match status" value="1"/>
</dbReference>
<organism evidence="2 3">
    <name type="scientific">Nocardioides anomalus</name>
    <dbReference type="NCBI Taxonomy" id="2712223"/>
    <lineage>
        <taxon>Bacteria</taxon>
        <taxon>Bacillati</taxon>
        <taxon>Actinomycetota</taxon>
        <taxon>Actinomycetes</taxon>
        <taxon>Propionibacteriales</taxon>
        <taxon>Nocardioidaceae</taxon>
        <taxon>Nocardioides</taxon>
    </lineage>
</organism>
<gene>
    <name evidence="2" type="ORF">G5V58_19130</name>
</gene>
<dbReference type="Gene3D" id="3.40.50.10540">
    <property type="entry name" value="Crotonobetainyl-coa:carnitine coa-transferase, domain 1"/>
    <property type="match status" value="1"/>
</dbReference>
<evidence type="ECO:0000313" key="3">
    <source>
        <dbReference type="Proteomes" id="UP000502996"/>
    </source>
</evidence>
<accession>A0A6G6WH98</accession>